<comment type="caution">
    <text evidence="4">The sequence shown here is derived from an EMBL/GenBank/DDBJ whole genome shotgun (WGS) entry which is preliminary data.</text>
</comment>
<feature type="repeat" description="PPR" evidence="2">
    <location>
        <begin position="381"/>
        <end position="415"/>
    </location>
</feature>
<dbReference type="FunFam" id="1.25.40.10:FF:000158">
    <property type="entry name" value="pentatricopeptide repeat-containing protein At2g33680"/>
    <property type="match status" value="1"/>
</dbReference>
<dbReference type="GO" id="GO:0048731">
    <property type="term" value="P:system development"/>
    <property type="evidence" value="ECO:0007669"/>
    <property type="project" value="UniProtKB-ARBA"/>
</dbReference>
<dbReference type="Pfam" id="PF12854">
    <property type="entry name" value="PPR_1"/>
    <property type="match status" value="1"/>
</dbReference>
<dbReference type="InterPro" id="IPR046960">
    <property type="entry name" value="PPR_At4g14850-like_plant"/>
</dbReference>
<feature type="domain" description="DYW" evidence="3">
    <location>
        <begin position="736"/>
        <end position="825"/>
    </location>
</feature>
<reference evidence="4" key="1">
    <citation type="submission" date="2021-01" db="EMBL/GenBank/DDBJ databases">
        <title>Adiantum capillus-veneris genome.</title>
        <authorList>
            <person name="Fang Y."/>
            <person name="Liao Q."/>
        </authorList>
    </citation>
    <scope>NUCLEOTIDE SEQUENCE</scope>
    <source>
        <strain evidence="4">H3</strain>
        <tissue evidence="4">Leaf</tissue>
    </source>
</reference>
<dbReference type="NCBIfam" id="TIGR00756">
    <property type="entry name" value="PPR"/>
    <property type="match status" value="3"/>
</dbReference>
<dbReference type="GO" id="GO:0008270">
    <property type="term" value="F:zinc ion binding"/>
    <property type="evidence" value="ECO:0007669"/>
    <property type="project" value="InterPro"/>
</dbReference>
<dbReference type="FunFam" id="1.25.40.10:FF:000031">
    <property type="entry name" value="Pentatricopeptide repeat-containing protein mitochondrial"/>
    <property type="match status" value="1"/>
</dbReference>
<dbReference type="EMBL" id="JABFUD020000006">
    <property type="protein sequence ID" value="KAI5078696.1"/>
    <property type="molecule type" value="Genomic_DNA"/>
</dbReference>
<dbReference type="GO" id="GO:0009451">
    <property type="term" value="P:RNA modification"/>
    <property type="evidence" value="ECO:0007669"/>
    <property type="project" value="InterPro"/>
</dbReference>
<evidence type="ECO:0000313" key="4">
    <source>
        <dbReference type="EMBL" id="KAI5078696.1"/>
    </source>
</evidence>
<evidence type="ECO:0000256" key="1">
    <source>
        <dbReference type="ARBA" id="ARBA00022737"/>
    </source>
</evidence>
<dbReference type="InterPro" id="IPR002885">
    <property type="entry name" value="PPR_rpt"/>
</dbReference>
<dbReference type="AlphaFoldDB" id="A0A9D4V3G4"/>
<keyword evidence="5" id="KW-1185">Reference proteome</keyword>
<dbReference type="PANTHER" id="PTHR47926">
    <property type="entry name" value="PENTATRICOPEPTIDE REPEAT-CONTAINING PROTEIN"/>
    <property type="match status" value="1"/>
</dbReference>
<dbReference type="PANTHER" id="PTHR47926:SF382">
    <property type="entry name" value="PENTACOTRIPEPTIDE-REPEAT REGION OF PRORP DOMAIN-CONTAINING PROTEIN"/>
    <property type="match status" value="1"/>
</dbReference>
<dbReference type="Gene3D" id="1.25.40.10">
    <property type="entry name" value="Tetratricopeptide repeat domain"/>
    <property type="match status" value="5"/>
</dbReference>
<dbReference type="InterPro" id="IPR032867">
    <property type="entry name" value="DYW_dom"/>
</dbReference>
<sequence length="826" mass="92644">MACGACALCLDFTSTKEMRETRLFAYNIAVYHGIGNLIVDVARSNQESLPQSRDGNLKIEEWRPSVWEPVKLPAFRYESSLLDNGAARSQGRKEATACFDACKCNRKSLKAEVESRKDIIFENSDDVESFRSINICLQMAESQDEKSVIPLSKAHSGLETPKDEWVYQHIIERGLESDPYISYTLIDMYVKCGNLEKAESAFESLPTRLVETWNALITGYNHYQKGYEGVKLFKKMQQEGVEPSRVTFLCVLKACSNSADLDEGRRVHACVIECGFEFAMFIENALIDMYVKCESLDDACAMFARSSKPDVTSFNTLIGGYAEDGNLKPALCLFRSMQLKGISYDQDILSMVLLRKHCHYWTECKMRHIHACIIEHGMEHDTYVGNSLVNMYFDCECSADAVEVFNKMPQRGIVTWNTLITGFVQHGKNFEALQGYWQMHSERLVQPDSVTFVCALKSCLGSGLIEMYVKFGQLEDACRVFSSLPEQNVVTWNILLKGFSDNGQANKTLELLFLMQEDGLEPDAVTLICTIKACSRIGALQQGNLLHIRSVLLGLDMDLSVGNSLISIRGGFVDEGVMHFKSMIDSLGLQPTVEHYNPLVDVLGGVGALHEAEDLLETLPFEKNMVGWVTLLSASGEHSNEIVARRCFDHVVEIDPANASAYVIMSNTYNRAGQVEEAQSVEELRKLANAWKKPAKAFIEIDRQVHEFTVGDRTHPQRDAVYTKMNSLNAQLKKEGYRPKLDSVMNFSATADKEKALCSHSEKLAIAFGLISSSPFTTLRVSKNLRMCDDCHVVTKLISRMETRSIIVKDSFCVHQFQEGVCSCEG</sequence>
<name>A0A9D4V3G4_ADICA</name>
<dbReference type="GO" id="GO:0003723">
    <property type="term" value="F:RNA binding"/>
    <property type="evidence" value="ECO:0007669"/>
    <property type="project" value="InterPro"/>
</dbReference>
<dbReference type="Pfam" id="PF14432">
    <property type="entry name" value="DYW_deaminase"/>
    <property type="match status" value="1"/>
</dbReference>
<dbReference type="Pfam" id="PF20431">
    <property type="entry name" value="E_motif"/>
    <property type="match status" value="1"/>
</dbReference>
<organism evidence="4 5">
    <name type="scientific">Adiantum capillus-veneris</name>
    <name type="common">Maidenhair fern</name>
    <dbReference type="NCBI Taxonomy" id="13818"/>
    <lineage>
        <taxon>Eukaryota</taxon>
        <taxon>Viridiplantae</taxon>
        <taxon>Streptophyta</taxon>
        <taxon>Embryophyta</taxon>
        <taxon>Tracheophyta</taxon>
        <taxon>Polypodiopsida</taxon>
        <taxon>Polypodiidae</taxon>
        <taxon>Polypodiales</taxon>
        <taxon>Pteridineae</taxon>
        <taxon>Pteridaceae</taxon>
        <taxon>Vittarioideae</taxon>
        <taxon>Adiantum</taxon>
    </lineage>
</organism>
<dbReference type="Pfam" id="PF13041">
    <property type="entry name" value="PPR_2"/>
    <property type="match status" value="2"/>
</dbReference>
<accession>A0A9D4V3G4</accession>
<dbReference type="InterPro" id="IPR011990">
    <property type="entry name" value="TPR-like_helical_dom_sf"/>
</dbReference>
<dbReference type="FunFam" id="1.25.40.10:FF:000073">
    <property type="entry name" value="Pentatricopeptide repeat-containing protein chloroplastic"/>
    <property type="match status" value="1"/>
</dbReference>
<keyword evidence="1" id="KW-0677">Repeat</keyword>
<feature type="repeat" description="PPR" evidence="2">
    <location>
        <begin position="310"/>
        <end position="344"/>
    </location>
</feature>
<gene>
    <name evidence="4" type="ORF">GOP47_0006367</name>
</gene>
<proteinExistence type="predicted"/>
<feature type="repeat" description="PPR" evidence="2">
    <location>
        <begin position="488"/>
        <end position="522"/>
    </location>
</feature>
<evidence type="ECO:0000313" key="5">
    <source>
        <dbReference type="Proteomes" id="UP000886520"/>
    </source>
</evidence>
<dbReference type="PROSITE" id="PS51375">
    <property type="entry name" value="PPR"/>
    <property type="match status" value="4"/>
</dbReference>
<evidence type="ECO:0000256" key="2">
    <source>
        <dbReference type="PROSITE-ProRule" id="PRU00708"/>
    </source>
</evidence>
<feature type="repeat" description="PPR" evidence="2">
    <location>
        <begin position="209"/>
        <end position="243"/>
    </location>
</feature>
<evidence type="ECO:0000259" key="3">
    <source>
        <dbReference type="Pfam" id="PF14432"/>
    </source>
</evidence>
<dbReference type="InterPro" id="IPR046848">
    <property type="entry name" value="E_motif"/>
</dbReference>
<protein>
    <recommendedName>
        <fullName evidence="3">DYW domain-containing protein</fullName>
    </recommendedName>
</protein>
<dbReference type="Pfam" id="PF01535">
    <property type="entry name" value="PPR"/>
    <property type="match status" value="4"/>
</dbReference>
<dbReference type="OrthoDB" id="10451995at2759"/>
<dbReference type="Proteomes" id="UP000886520">
    <property type="component" value="Chromosome 6"/>
</dbReference>